<dbReference type="AlphaFoldDB" id="A0A5B8A1R0"/>
<proteinExistence type="predicted"/>
<dbReference type="EMBL" id="CP040896">
    <property type="protein sequence ID" value="QDA61260.1"/>
    <property type="molecule type" value="Genomic_DNA"/>
</dbReference>
<evidence type="ECO:0000313" key="2">
    <source>
        <dbReference type="Proteomes" id="UP000305398"/>
    </source>
</evidence>
<keyword evidence="2" id="KW-1185">Reference proteome</keyword>
<gene>
    <name evidence="1" type="ORF">FHG12_14670</name>
</gene>
<dbReference type="Proteomes" id="UP000305398">
    <property type="component" value="Chromosome"/>
</dbReference>
<dbReference type="RefSeq" id="WP_139516434.1">
    <property type="nucleotide sequence ID" value="NZ_CP040896.1"/>
</dbReference>
<protein>
    <submittedName>
        <fullName evidence="1">Uncharacterized protein</fullName>
    </submittedName>
</protein>
<dbReference type="KEGG" id="hyj:FHG12_14670"/>
<reference evidence="1 2" key="1">
    <citation type="submission" date="2019-06" db="EMBL/GenBank/DDBJ databases">
        <authorList>
            <person name="Srinivasan S."/>
        </authorList>
    </citation>
    <scope>NUCLEOTIDE SEQUENCE [LARGE SCALE GENOMIC DNA]</scope>
    <source>
        <strain evidence="1 2">17J68-5</strain>
    </source>
</reference>
<organism evidence="1 2">
    <name type="scientific">Hymenobacter jejuensis</name>
    <dbReference type="NCBI Taxonomy" id="2502781"/>
    <lineage>
        <taxon>Bacteria</taxon>
        <taxon>Pseudomonadati</taxon>
        <taxon>Bacteroidota</taxon>
        <taxon>Cytophagia</taxon>
        <taxon>Cytophagales</taxon>
        <taxon>Hymenobacteraceae</taxon>
        <taxon>Hymenobacter</taxon>
    </lineage>
</organism>
<evidence type="ECO:0000313" key="1">
    <source>
        <dbReference type="EMBL" id="QDA61260.1"/>
    </source>
</evidence>
<name>A0A5B8A1R0_9BACT</name>
<sequence length="127" mass="14733">MKNLKAFTEAYGNLDDAVVLDVCLSYPADFRPEIKVAINCMSLVKDYSWVHLELTFYGVKEFRITAARNMSIDVVESFAVVEWDGEMWFNFSPRVVPPETKTEHRDSDFYIVCKDLNFQESDFKPSL</sequence>
<accession>A0A5B8A1R0</accession>